<feature type="transmembrane region" description="Helical" evidence="7">
    <location>
        <begin position="108"/>
        <end position="126"/>
    </location>
</feature>
<dbReference type="EMBL" id="JAADYS010000956">
    <property type="protein sequence ID" value="KAF4465929.1"/>
    <property type="molecule type" value="Genomic_DNA"/>
</dbReference>
<evidence type="ECO:0000259" key="8">
    <source>
        <dbReference type="PROSITE" id="PS50850"/>
    </source>
</evidence>
<dbReference type="OrthoDB" id="6770063at2759"/>
<dbReference type="Proteomes" id="UP000554235">
    <property type="component" value="Unassembled WGS sequence"/>
</dbReference>
<gene>
    <name evidence="9" type="ORF">FALBO_7213</name>
</gene>
<dbReference type="PANTHER" id="PTHR23502">
    <property type="entry name" value="MAJOR FACILITATOR SUPERFAMILY"/>
    <property type="match status" value="1"/>
</dbReference>
<dbReference type="CDD" id="cd17323">
    <property type="entry name" value="MFS_Tpo1_MDR_like"/>
    <property type="match status" value="1"/>
</dbReference>
<evidence type="ECO:0000313" key="9">
    <source>
        <dbReference type="EMBL" id="KAF4465929.1"/>
    </source>
</evidence>
<dbReference type="InterPro" id="IPR036259">
    <property type="entry name" value="MFS_trans_sf"/>
</dbReference>
<evidence type="ECO:0000256" key="7">
    <source>
        <dbReference type="SAM" id="Phobius"/>
    </source>
</evidence>
<name>A0A8H4P849_9HYPO</name>
<dbReference type="GO" id="GO:0022857">
    <property type="term" value="F:transmembrane transporter activity"/>
    <property type="evidence" value="ECO:0007669"/>
    <property type="project" value="InterPro"/>
</dbReference>
<feature type="region of interest" description="Disordered" evidence="6">
    <location>
        <begin position="25"/>
        <end position="45"/>
    </location>
</feature>
<feature type="transmembrane region" description="Helical" evidence="7">
    <location>
        <begin position="450"/>
        <end position="467"/>
    </location>
</feature>
<evidence type="ECO:0000313" key="10">
    <source>
        <dbReference type="Proteomes" id="UP000554235"/>
    </source>
</evidence>
<dbReference type="PROSITE" id="PS50850">
    <property type="entry name" value="MFS"/>
    <property type="match status" value="1"/>
</dbReference>
<feature type="transmembrane region" description="Helical" evidence="7">
    <location>
        <begin position="138"/>
        <end position="157"/>
    </location>
</feature>
<accession>A0A8H4P849</accession>
<sequence length="526" mass="57590">MATTGNSESVVAAAVTPAELEMAIIRTSTAAAPPPPPPTKKETDTDPFLVKFDEPYDAQNPLDWPTGRKWLVTDVLSATGFNRIMVSTIMAPALPSIAKELHMSDTEAAMSLSIYLLATAFGPLAIGPLSELYGRQVVLHASGIWFFVWNLVCGFASTKETLIASRFLAGFGASAIYSLAGGVLGDIWRPEHRGRSLGMYLLIPLLGAAVGPIIGGFMAERTTWRWMFWSTSIFQGVMVVVSFFSFFETYAPVVLQRRAAKIRKETGNDRYHTATEELNEGKSSVAILKQALTRPLRLLAFHPLIQVSSLLTGFNYGIMYVTLSTFSHLWTKQYGQSVEISGLHYIACSLGEIAGAQIGGPLMDYFYKRQTTENRSPEARIPLMYPGIVLTWGGVLMYGWTAQSHTHWTVVDLGVFIMLFGMQLDDLPLIGYIIDVYGEHTSSAMGAQQFFKSLAAFLFPLFAPAMYDKLGYGKGNSILAIEGKSKVDRMKRLYDPSFAAAITGRSFLVAPLGAPGIAGRVRHTTI</sequence>
<dbReference type="Pfam" id="PF07690">
    <property type="entry name" value="MFS_1"/>
    <property type="match status" value="1"/>
</dbReference>
<proteinExistence type="predicted"/>
<evidence type="ECO:0000256" key="3">
    <source>
        <dbReference type="ARBA" id="ARBA00022989"/>
    </source>
</evidence>
<evidence type="ECO:0000256" key="1">
    <source>
        <dbReference type="ARBA" id="ARBA00004141"/>
    </source>
</evidence>
<dbReference type="GO" id="GO:0016020">
    <property type="term" value="C:membrane"/>
    <property type="evidence" value="ECO:0007669"/>
    <property type="project" value="UniProtKB-SubCell"/>
</dbReference>
<feature type="transmembrane region" description="Helical" evidence="7">
    <location>
        <begin position="298"/>
        <end position="323"/>
    </location>
</feature>
<feature type="transmembrane region" description="Helical" evidence="7">
    <location>
        <begin position="383"/>
        <end position="401"/>
    </location>
</feature>
<keyword evidence="2 7" id="KW-0812">Transmembrane</keyword>
<comment type="subcellular location">
    <subcellularLocation>
        <location evidence="1">Membrane</location>
        <topology evidence="1">Multi-pass membrane protein</topology>
    </subcellularLocation>
</comment>
<dbReference type="Gene3D" id="1.20.1250.20">
    <property type="entry name" value="MFS general substrate transporter like domains"/>
    <property type="match status" value="1"/>
</dbReference>
<dbReference type="InterPro" id="IPR011701">
    <property type="entry name" value="MFS"/>
</dbReference>
<dbReference type="SUPFAM" id="SSF103473">
    <property type="entry name" value="MFS general substrate transporter"/>
    <property type="match status" value="1"/>
</dbReference>
<dbReference type="PANTHER" id="PTHR23502:SF60">
    <property type="entry name" value="MAJOR FACILITATOR SUPERFAMILY (MFS) PROFILE DOMAIN-CONTAINING PROTEIN-RELATED"/>
    <property type="match status" value="1"/>
</dbReference>
<feature type="transmembrane region" description="Helical" evidence="7">
    <location>
        <begin position="197"/>
        <end position="218"/>
    </location>
</feature>
<evidence type="ECO:0000256" key="4">
    <source>
        <dbReference type="ARBA" id="ARBA00023136"/>
    </source>
</evidence>
<keyword evidence="5" id="KW-0325">Glycoprotein</keyword>
<feature type="transmembrane region" description="Helical" evidence="7">
    <location>
        <begin position="343"/>
        <end position="362"/>
    </location>
</feature>
<keyword evidence="4 7" id="KW-0472">Membrane</keyword>
<feature type="transmembrane region" description="Helical" evidence="7">
    <location>
        <begin position="163"/>
        <end position="185"/>
    </location>
</feature>
<keyword evidence="3 7" id="KW-1133">Transmembrane helix</keyword>
<evidence type="ECO:0000256" key="2">
    <source>
        <dbReference type="ARBA" id="ARBA00022692"/>
    </source>
</evidence>
<evidence type="ECO:0000256" key="5">
    <source>
        <dbReference type="ARBA" id="ARBA00023180"/>
    </source>
</evidence>
<comment type="caution">
    <text evidence="9">The sequence shown here is derived from an EMBL/GenBank/DDBJ whole genome shotgun (WGS) entry which is preliminary data.</text>
</comment>
<reference evidence="9 10" key="1">
    <citation type="submission" date="2020-01" db="EMBL/GenBank/DDBJ databases">
        <title>Identification and distribution of gene clusters putatively required for synthesis of sphingolipid metabolism inhibitors in phylogenetically diverse species of the filamentous fungus Fusarium.</title>
        <authorList>
            <person name="Kim H.-S."/>
            <person name="Busman M."/>
            <person name="Brown D.W."/>
            <person name="Divon H."/>
            <person name="Uhlig S."/>
            <person name="Proctor R.H."/>
        </authorList>
    </citation>
    <scope>NUCLEOTIDE SEQUENCE [LARGE SCALE GENOMIC DNA]</scope>
    <source>
        <strain evidence="9 10">NRRL 20459</strain>
    </source>
</reference>
<dbReference type="AlphaFoldDB" id="A0A8H4P849"/>
<protein>
    <submittedName>
        <fullName evidence="9">Caffeine resistance</fullName>
    </submittedName>
</protein>
<feature type="transmembrane region" description="Helical" evidence="7">
    <location>
        <begin position="413"/>
        <end position="438"/>
    </location>
</feature>
<keyword evidence="10" id="KW-1185">Reference proteome</keyword>
<dbReference type="PRINTS" id="PR01036">
    <property type="entry name" value="TCRTETB"/>
</dbReference>
<feature type="transmembrane region" description="Helical" evidence="7">
    <location>
        <begin position="233"/>
        <end position="255"/>
    </location>
</feature>
<feature type="domain" description="Major facilitator superfamily (MFS) profile" evidence="8">
    <location>
        <begin position="72"/>
        <end position="526"/>
    </location>
</feature>
<evidence type="ECO:0000256" key="6">
    <source>
        <dbReference type="SAM" id="MobiDB-lite"/>
    </source>
</evidence>
<dbReference type="InterPro" id="IPR020846">
    <property type="entry name" value="MFS_dom"/>
</dbReference>
<organism evidence="9 10">
    <name type="scientific">Fusarium albosuccineum</name>
    <dbReference type="NCBI Taxonomy" id="1237068"/>
    <lineage>
        <taxon>Eukaryota</taxon>
        <taxon>Fungi</taxon>
        <taxon>Dikarya</taxon>
        <taxon>Ascomycota</taxon>
        <taxon>Pezizomycotina</taxon>
        <taxon>Sordariomycetes</taxon>
        <taxon>Hypocreomycetidae</taxon>
        <taxon>Hypocreales</taxon>
        <taxon>Nectriaceae</taxon>
        <taxon>Fusarium</taxon>
        <taxon>Fusarium decemcellulare species complex</taxon>
    </lineage>
</organism>